<accession>A0ABW7G1X7</accession>
<keyword evidence="2" id="KW-1185">Reference proteome</keyword>
<dbReference type="Proteomes" id="UP001606305">
    <property type="component" value="Unassembled WGS sequence"/>
</dbReference>
<name>A0ABW7G1X7_9BURK</name>
<comment type="caution">
    <text evidence="1">The sequence shown here is derived from an EMBL/GenBank/DDBJ whole genome shotgun (WGS) entry which is preliminary data.</text>
</comment>
<protein>
    <recommendedName>
        <fullName evidence="3">DUF4276 family protein</fullName>
    </recommendedName>
</protein>
<gene>
    <name evidence="1" type="ORF">ACG00X_03400</name>
</gene>
<evidence type="ECO:0000313" key="1">
    <source>
        <dbReference type="EMBL" id="MFG6455867.1"/>
    </source>
</evidence>
<proteinExistence type="predicted"/>
<reference evidence="1 2" key="1">
    <citation type="submission" date="2024-09" db="EMBL/GenBank/DDBJ databases">
        <title>Novel species of the genus Pelomonas and Roseateles isolated from streams.</title>
        <authorList>
            <person name="Lu H."/>
        </authorList>
    </citation>
    <scope>NUCLEOTIDE SEQUENCE [LARGE SCALE GENOMIC DNA]</scope>
    <source>
        <strain evidence="1 2">BYS96W</strain>
    </source>
</reference>
<sequence>MAGLAIATEDELSEVVARRLAAEVQPKLNVTQTLRKNGFGYLRSKMANWCQMAQHQPVFLLTDLDRLVCPAELLRQWRGAFNPPADLLMRVAVREIESWLLADHVAMRELLGYRGRLPASPDELPDPKATLLQLASKHGSRDVRADLVKQTGAIASQGIGYNARLANWVQTSWDPHRASECSPSLRKARVRLQELALRVEQQ</sequence>
<dbReference type="RefSeq" id="WP_394486542.1">
    <property type="nucleotide sequence ID" value="NZ_JBIGIA010000002.1"/>
</dbReference>
<dbReference type="EMBL" id="JBIGIA010000002">
    <property type="protein sequence ID" value="MFG6455867.1"/>
    <property type="molecule type" value="Genomic_DNA"/>
</dbReference>
<organism evidence="1 2">
    <name type="scientific">Pelomonas nitida</name>
    <dbReference type="NCBI Taxonomy" id="3299027"/>
    <lineage>
        <taxon>Bacteria</taxon>
        <taxon>Pseudomonadati</taxon>
        <taxon>Pseudomonadota</taxon>
        <taxon>Betaproteobacteria</taxon>
        <taxon>Burkholderiales</taxon>
        <taxon>Sphaerotilaceae</taxon>
        <taxon>Roseateles</taxon>
    </lineage>
</organism>
<evidence type="ECO:0000313" key="2">
    <source>
        <dbReference type="Proteomes" id="UP001606305"/>
    </source>
</evidence>
<evidence type="ECO:0008006" key="3">
    <source>
        <dbReference type="Google" id="ProtNLM"/>
    </source>
</evidence>